<dbReference type="PANTHER" id="PTHR31286">
    <property type="entry name" value="GLYCINE-RICH CELL WALL STRUCTURAL PROTEIN 1.8-LIKE"/>
    <property type="match status" value="1"/>
</dbReference>
<reference evidence="6 7" key="1">
    <citation type="journal article" date="2024" name="Plant J.">
        <title>Genome sequences and population genomics reveal climatic adaptation and genomic divergence between two closely related sweetgum species.</title>
        <authorList>
            <person name="Xu W.Q."/>
            <person name="Ren C.Q."/>
            <person name="Zhang X.Y."/>
            <person name="Comes H.P."/>
            <person name="Liu X.H."/>
            <person name="Li Y.G."/>
            <person name="Kettle C.J."/>
            <person name="Jalonen R."/>
            <person name="Gaisberger H."/>
            <person name="Ma Y.Z."/>
            <person name="Qiu Y.X."/>
        </authorList>
    </citation>
    <scope>NUCLEOTIDE SEQUENCE [LARGE SCALE GENOMIC DNA]</scope>
    <source>
        <strain evidence="6">Hangzhou</strain>
    </source>
</reference>
<feature type="transmembrane region" description="Helical" evidence="1">
    <location>
        <begin position="351"/>
        <end position="371"/>
    </location>
</feature>
<evidence type="ECO:0000256" key="1">
    <source>
        <dbReference type="SAM" id="Phobius"/>
    </source>
</evidence>
<gene>
    <name evidence="6" type="ORF">L1049_006517</name>
</gene>
<feature type="domain" description="Reverse transcriptase zinc-binding" evidence="3">
    <location>
        <begin position="125"/>
        <end position="194"/>
    </location>
</feature>
<feature type="domain" description="RNase H type-1" evidence="2">
    <location>
        <begin position="200"/>
        <end position="275"/>
    </location>
</feature>
<dbReference type="Pfam" id="PF13456">
    <property type="entry name" value="RVT_3"/>
    <property type="match status" value="1"/>
</dbReference>
<sequence length="581" mass="65896">MNNASLAKLGWAILSNEDKLWVFVLKSKYCKNKSFMDTSSRGSDSWLWKGILKLKDLLLRGGWDHGKLFELFDPVIANCILKIQISPGLLTNRLAWIPCKSGVFSIRFAYILDRSNRLSLHSPCSQRVLKKLWCSKIHKRFKVLLSKIIWNILPVRAVLRGRFPIDDCCCLLCGACVENAKHLFMECKLVEVLWLSFTVLSAVVRDHLGFFLFAWTAKHGPLDASVAEAKAICFSLKEAFEQGLLLIILEGDASSVFDPISDWSSHLLWEFASLTFEARDWLYADNALNATNLSEVGKLIIDRSVNLNTVRAIASKAWNISGGLIITPLAINTFLFGFIKESDLRRIFNTGPWCMVGAHLVLIAWYPSLLLKEFDFTHSPFWIQIHGLLPDHKTFRNFEKIGAVLGLVILVDFTSKEAMLWQKFLRAKVDINVNNPLKSGFSLKRVNHLEVWIQFKFERLSDLCFLCGRLSHCSKDCSFDLLALSDRPKSFKSFGPWMRVDHSSSTSKTFPIRDCNPLSVSHGSQSSLVREVHDLQYNPILTTFKPFDELFLASDLPLTSSQNPLNLDTTDLIPPNTSFPT</sequence>
<name>A0AAP0RHA7_LIQFO</name>
<dbReference type="EMBL" id="JBBPBK010000010">
    <property type="protein sequence ID" value="KAK9276978.1"/>
    <property type="molecule type" value="Genomic_DNA"/>
</dbReference>
<evidence type="ECO:0000313" key="6">
    <source>
        <dbReference type="EMBL" id="KAK9276978.1"/>
    </source>
</evidence>
<keyword evidence="1" id="KW-0472">Membrane</keyword>
<evidence type="ECO:0000259" key="4">
    <source>
        <dbReference type="Pfam" id="PF14111"/>
    </source>
</evidence>
<feature type="domain" description="Zinc knuckle CX2CX4HX4C" evidence="5">
    <location>
        <begin position="433"/>
        <end position="478"/>
    </location>
</feature>
<dbReference type="Pfam" id="PF14111">
    <property type="entry name" value="DUF4283"/>
    <property type="match status" value="1"/>
</dbReference>
<dbReference type="InterPro" id="IPR025558">
    <property type="entry name" value="DUF4283"/>
</dbReference>
<dbReference type="GO" id="GO:0003676">
    <property type="term" value="F:nucleic acid binding"/>
    <property type="evidence" value="ECO:0007669"/>
    <property type="project" value="InterPro"/>
</dbReference>
<evidence type="ECO:0000259" key="2">
    <source>
        <dbReference type="Pfam" id="PF13456"/>
    </source>
</evidence>
<dbReference type="InterPro" id="IPR040256">
    <property type="entry name" value="At4g02000-like"/>
</dbReference>
<dbReference type="GO" id="GO:0004523">
    <property type="term" value="F:RNA-DNA hybrid ribonuclease activity"/>
    <property type="evidence" value="ECO:0007669"/>
    <property type="project" value="InterPro"/>
</dbReference>
<evidence type="ECO:0000313" key="7">
    <source>
        <dbReference type="Proteomes" id="UP001415857"/>
    </source>
</evidence>
<keyword evidence="7" id="KW-1185">Reference proteome</keyword>
<keyword evidence="1" id="KW-1133">Transmembrane helix</keyword>
<evidence type="ECO:0000259" key="3">
    <source>
        <dbReference type="Pfam" id="PF13966"/>
    </source>
</evidence>
<protein>
    <recommendedName>
        <fullName evidence="8">CCHC-type domain-containing protein</fullName>
    </recommendedName>
</protein>
<evidence type="ECO:0000259" key="5">
    <source>
        <dbReference type="Pfam" id="PF14392"/>
    </source>
</evidence>
<dbReference type="InterPro" id="IPR025836">
    <property type="entry name" value="Zn_knuckle_CX2CX4HX4C"/>
</dbReference>
<dbReference type="AlphaFoldDB" id="A0AAP0RHA7"/>
<dbReference type="Pfam" id="PF14392">
    <property type="entry name" value="zf-CCHC_4"/>
    <property type="match status" value="1"/>
</dbReference>
<proteinExistence type="predicted"/>
<dbReference type="PANTHER" id="PTHR31286:SF178">
    <property type="entry name" value="DUF4283 DOMAIN-CONTAINING PROTEIN"/>
    <property type="match status" value="1"/>
</dbReference>
<evidence type="ECO:0008006" key="8">
    <source>
        <dbReference type="Google" id="ProtNLM"/>
    </source>
</evidence>
<comment type="caution">
    <text evidence="6">The sequence shown here is derived from an EMBL/GenBank/DDBJ whole genome shotgun (WGS) entry which is preliminary data.</text>
</comment>
<accession>A0AAP0RHA7</accession>
<dbReference type="InterPro" id="IPR026960">
    <property type="entry name" value="RVT-Znf"/>
</dbReference>
<organism evidence="6 7">
    <name type="scientific">Liquidambar formosana</name>
    <name type="common">Formosan gum</name>
    <dbReference type="NCBI Taxonomy" id="63359"/>
    <lineage>
        <taxon>Eukaryota</taxon>
        <taxon>Viridiplantae</taxon>
        <taxon>Streptophyta</taxon>
        <taxon>Embryophyta</taxon>
        <taxon>Tracheophyta</taxon>
        <taxon>Spermatophyta</taxon>
        <taxon>Magnoliopsida</taxon>
        <taxon>eudicotyledons</taxon>
        <taxon>Gunneridae</taxon>
        <taxon>Pentapetalae</taxon>
        <taxon>Saxifragales</taxon>
        <taxon>Altingiaceae</taxon>
        <taxon>Liquidambar</taxon>
    </lineage>
</organism>
<dbReference type="Pfam" id="PF13966">
    <property type="entry name" value="zf-RVT"/>
    <property type="match status" value="1"/>
</dbReference>
<feature type="transmembrane region" description="Helical" evidence="1">
    <location>
        <begin position="317"/>
        <end position="339"/>
    </location>
</feature>
<dbReference type="Proteomes" id="UP001415857">
    <property type="component" value="Unassembled WGS sequence"/>
</dbReference>
<dbReference type="InterPro" id="IPR002156">
    <property type="entry name" value="RNaseH_domain"/>
</dbReference>
<keyword evidence="1" id="KW-0812">Transmembrane</keyword>
<feature type="domain" description="DUF4283" evidence="4">
    <location>
        <begin position="296"/>
        <end position="368"/>
    </location>
</feature>